<evidence type="ECO:0000313" key="4">
    <source>
        <dbReference type="Proteomes" id="UP000541444"/>
    </source>
</evidence>
<accession>A0A7J7P3E8</accession>
<proteinExistence type="predicted"/>
<organism evidence="3 4">
    <name type="scientific">Kingdonia uniflora</name>
    <dbReference type="NCBI Taxonomy" id="39325"/>
    <lineage>
        <taxon>Eukaryota</taxon>
        <taxon>Viridiplantae</taxon>
        <taxon>Streptophyta</taxon>
        <taxon>Embryophyta</taxon>
        <taxon>Tracheophyta</taxon>
        <taxon>Spermatophyta</taxon>
        <taxon>Magnoliopsida</taxon>
        <taxon>Ranunculales</taxon>
        <taxon>Circaeasteraceae</taxon>
        <taxon>Kingdonia</taxon>
    </lineage>
</organism>
<evidence type="ECO:0000313" key="3">
    <source>
        <dbReference type="EMBL" id="KAF6173955.1"/>
    </source>
</evidence>
<dbReference type="Proteomes" id="UP000541444">
    <property type="component" value="Unassembled WGS sequence"/>
</dbReference>
<dbReference type="Gene3D" id="3.40.50.720">
    <property type="entry name" value="NAD(P)-binding Rossmann-like Domain"/>
    <property type="match status" value="1"/>
</dbReference>
<reference evidence="3 4" key="1">
    <citation type="journal article" date="2020" name="IScience">
        <title>Genome Sequencing of the Endangered Kingdonia uniflora (Circaeasteraceae, Ranunculales) Reveals Potential Mechanisms of Evolutionary Specialization.</title>
        <authorList>
            <person name="Sun Y."/>
            <person name="Deng T."/>
            <person name="Zhang A."/>
            <person name="Moore M.J."/>
            <person name="Landis J.B."/>
            <person name="Lin N."/>
            <person name="Zhang H."/>
            <person name="Zhang X."/>
            <person name="Huang J."/>
            <person name="Zhang X."/>
            <person name="Sun H."/>
            <person name="Wang H."/>
        </authorList>
    </citation>
    <scope>NUCLEOTIDE SEQUENCE [LARGE SCALE GENOMIC DNA]</scope>
    <source>
        <strain evidence="3">TB1705</strain>
        <tissue evidence="3">Leaf</tissue>
    </source>
</reference>
<dbReference type="AlphaFoldDB" id="A0A7J7P3E8"/>
<dbReference type="PANTHER" id="PTHR10366">
    <property type="entry name" value="NAD DEPENDENT EPIMERASE/DEHYDRATASE"/>
    <property type="match status" value="1"/>
</dbReference>
<evidence type="ECO:0000259" key="2">
    <source>
        <dbReference type="Pfam" id="PF01370"/>
    </source>
</evidence>
<dbReference type="OrthoDB" id="2735536at2759"/>
<evidence type="ECO:0000256" key="1">
    <source>
        <dbReference type="ARBA" id="ARBA00023002"/>
    </source>
</evidence>
<dbReference type="InterPro" id="IPR050425">
    <property type="entry name" value="NAD(P)_dehydrat-like"/>
</dbReference>
<dbReference type="Pfam" id="PF01370">
    <property type="entry name" value="Epimerase"/>
    <property type="match status" value="1"/>
</dbReference>
<dbReference type="InterPro" id="IPR036291">
    <property type="entry name" value="NAD(P)-bd_dom_sf"/>
</dbReference>
<dbReference type="PANTHER" id="PTHR10366:SF628">
    <property type="entry name" value="NAD(P)-BINDING ROSSMANN-FOLD SUPERFAMILY PROTEIN"/>
    <property type="match status" value="1"/>
</dbReference>
<comment type="caution">
    <text evidence="3">The sequence shown here is derived from an EMBL/GenBank/DDBJ whole genome shotgun (WGS) entry which is preliminary data.</text>
</comment>
<dbReference type="EMBL" id="JACGCM010000309">
    <property type="protein sequence ID" value="KAF6173955.1"/>
    <property type="molecule type" value="Genomic_DNA"/>
</dbReference>
<dbReference type="SUPFAM" id="SSF51735">
    <property type="entry name" value="NAD(P)-binding Rossmann-fold domains"/>
    <property type="match status" value="1"/>
</dbReference>
<sequence length="199" mass="22137">MVDESCQTLVDRVWNIKASSWVYVLSKLLSEEAAFQYANEYGIDLISVIPTTVAGPFLTPKVPASVRVLLSAVTGDHELYSILHAVHTRLGPISLVHIEDIYNTHIFLMEQAAAKGRYICSTNSCVMAQLVDRLTQKYPHLVIIVRFSEKDEGCSVPSKISSKKLTDLGFEYKYGLTEIIQESVSCCVHNGYLNQPGKP</sequence>
<gene>
    <name evidence="3" type="ORF">GIB67_039906</name>
</gene>
<dbReference type="InterPro" id="IPR001509">
    <property type="entry name" value="Epimerase_deHydtase"/>
</dbReference>
<keyword evidence="4" id="KW-1185">Reference proteome</keyword>
<name>A0A7J7P3E8_9MAGN</name>
<protein>
    <recommendedName>
        <fullName evidence="2">NAD-dependent epimerase/dehydratase domain-containing protein</fullName>
    </recommendedName>
</protein>
<keyword evidence="1" id="KW-0560">Oxidoreductase</keyword>
<feature type="domain" description="NAD-dependent epimerase/dehydratase" evidence="2">
    <location>
        <begin position="18"/>
        <end position="114"/>
    </location>
</feature>
<dbReference type="GO" id="GO:0016616">
    <property type="term" value="F:oxidoreductase activity, acting on the CH-OH group of donors, NAD or NADP as acceptor"/>
    <property type="evidence" value="ECO:0007669"/>
    <property type="project" value="TreeGrafter"/>
</dbReference>